<dbReference type="PANTHER" id="PTHR23513">
    <property type="entry name" value="INTEGRAL MEMBRANE EFFLUX PROTEIN-RELATED"/>
    <property type="match status" value="1"/>
</dbReference>
<gene>
    <name evidence="9" type="ORF">SAMN05444401_0991</name>
</gene>
<keyword evidence="5 7" id="KW-1133">Transmembrane helix</keyword>
<evidence type="ECO:0000256" key="7">
    <source>
        <dbReference type="SAM" id="Phobius"/>
    </source>
</evidence>
<dbReference type="Proteomes" id="UP000184080">
    <property type="component" value="Unassembled WGS sequence"/>
</dbReference>
<accession>A0A1M6C3U6</accession>
<dbReference type="AlphaFoldDB" id="A0A1M6C3U6"/>
<dbReference type="RefSeq" id="WP_073004187.1">
    <property type="nucleotide sequence ID" value="NZ_FQZO01000001.1"/>
</dbReference>
<feature type="transmembrane region" description="Helical" evidence="7">
    <location>
        <begin position="234"/>
        <end position="254"/>
    </location>
</feature>
<feature type="domain" description="Major facilitator superfamily (MFS) profile" evidence="8">
    <location>
        <begin position="1"/>
        <end position="408"/>
    </location>
</feature>
<feature type="transmembrane region" description="Helical" evidence="7">
    <location>
        <begin position="295"/>
        <end position="314"/>
    </location>
</feature>
<dbReference type="InterPro" id="IPR020846">
    <property type="entry name" value="MFS_dom"/>
</dbReference>
<organism evidence="9 10">
    <name type="scientific">Clostridium amylolyticum</name>
    <dbReference type="NCBI Taxonomy" id="1121298"/>
    <lineage>
        <taxon>Bacteria</taxon>
        <taxon>Bacillati</taxon>
        <taxon>Bacillota</taxon>
        <taxon>Clostridia</taxon>
        <taxon>Eubacteriales</taxon>
        <taxon>Clostridiaceae</taxon>
        <taxon>Clostridium</taxon>
    </lineage>
</organism>
<dbReference type="PANTHER" id="PTHR23513:SF11">
    <property type="entry name" value="STAPHYLOFERRIN A TRANSPORTER"/>
    <property type="match status" value="1"/>
</dbReference>
<feature type="transmembrane region" description="Helical" evidence="7">
    <location>
        <begin position="180"/>
        <end position="199"/>
    </location>
</feature>
<dbReference type="PRINTS" id="PR01988">
    <property type="entry name" value="EXPORTERBACE"/>
</dbReference>
<name>A0A1M6C3U6_9CLOT</name>
<feature type="transmembrane region" description="Helical" evidence="7">
    <location>
        <begin position="150"/>
        <end position="174"/>
    </location>
</feature>
<dbReference type="Pfam" id="PF05977">
    <property type="entry name" value="MFS_3"/>
    <property type="match status" value="1"/>
</dbReference>
<evidence type="ECO:0000256" key="4">
    <source>
        <dbReference type="ARBA" id="ARBA00022692"/>
    </source>
</evidence>
<dbReference type="EMBL" id="FQZO01000001">
    <property type="protein sequence ID" value="SHI55696.1"/>
    <property type="molecule type" value="Genomic_DNA"/>
</dbReference>
<dbReference type="STRING" id="1121298.SAMN05444401_0991"/>
<sequence length="408" mass="45373">MNSSNIKIYFKNTFASLTHRDFRIFWWTQCISLMGTFMQRAAQVWLIYTITKSPFKVGILGVCQFAPFLFLSLFAGVIVDRFPKRKIILVTQIIFMVQAIVLSILVFYGTAKYWQILALSALFGVAQTFDMPARQSYFIELVGKEHIMNAISLNSTIVNLAKIIGPAIAGVAMVKLGPGFCFLVNGISYIVVIIGLSFINTPDKVIIKNSKNIVYEIKHGLKYVANIENLKTTLIIMGIVCTFAMNVDVIITVFVPEVLHKGAQEYSFMLSAMGLGSFIGAVFMAGRSKRGTKKYVLFVNAILVSLLQIFAYFFDNYYIVLILVLGMGFLNLTFLNMANSLLQLNSSDEYRGRVMSLYSLLNAGSTPIGNFYAGTVMEKMGAAAGFLMCGGITLVLSLASKYRMRSKK</sequence>
<dbReference type="SUPFAM" id="SSF103473">
    <property type="entry name" value="MFS general substrate transporter"/>
    <property type="match status" value="1"/>
</dbReference>
<feature type="transmembrane region" description="Helical" evidence="7">
    <location>
        <begin position="380"/>
        <end position="399"/>
    </location>
</feature>
<feature type="transmembrane region" description="Helical" evidence="7">
    <location>
        <begin position="354"/>
        <end position="374"/>
    </location>
</feature>
<dbReference type="CDD" id="cd06173">
    <property type="entry name" value="MFS_MefA_like"/>
    <property type="match status" value="1"/>
</dbReference>
<dbReference type="PROSITE" id="PS50850">
    <property type="entry name" value="MFS"/>
    <property type="match status" value="1"/>
</dbReference>
<reference evidence="9 10" key="1">
    <citation type="submission" date="2016-11" db="EMBL/GenBank/DDBJ databases">
        <authorList>
            <person name="Jaros S."/>
            <person name="Januszkiewicz K."/>
            <person name="Wedrychowicz H."/>
        </authorList>
    </citation>
    <scope>NUCLEOTIDE SEQUENCE [LARGE SCALE GENOMIC DNA]</scope>
    <source>
        <strain evidence="9 10">DSM 21864</strain>
    </source>
</reference>
<evidence type="ECO:0000313" key="10">
    <source>
        <dbReference type="Proteomes" id="UP000184080"/>
    </source>
</evidence>
<evidence type="ECO:0000256" key="3">
    <source>
        <dbReference type="ARBA" id="ARBA00022475"/>
    </source>
</evidence>
<evidence type="ECO:0000256" key="2">
    <source>
        <dbReference type="ARBA" id="ARBA00022448"/>
    </source>
</evidence>
<feature type="transmembrane region" description="Helical" evidence="7">
    <location>
        <begin position="87"/>
        <end position="107"/>
    </location>
</feature>
<feature type="transmembrane region" description="Helical" evidence="7">
    <location>
        <begin position="320"/>
        <end position="342"/>
    </location>
</feature>
<evidence type="ECO:0000259" key="8">
    <source>
        <dbReference type="PROSITE" id="PS50850"/>
    </source>
</evidence>
<proteinExistence type="predicted"/>
<dbReference type="Gene3D" id="1.20.1250.20">
    <property type="entry name" value="MFS general substrate transporter like domains"/>
    <property type="match status" value="1"/>
</dbReference>
<keyword evidence="3" id="KW-1003">Cell membrane</keyword>
<dbReference type="InterPro" id="IPR036259">
    <property type="entry name" value="MFS_trans_sf"/>
</dbReference>
<dbReference type="InterPro" id="IPR010290">
    <property type="entry name" value="TM_effector"/>
</dbReference>
<keyword evidence="4 7" id="KW-0812">Transmembrane</keyword>
<dbReference type="GO" id="GO:0005886">
    <property type="term" value="C:plasma membrane"/>
    <property type="evidence" value="ECO:0007669"/>
    <property type="project" value="UniProtKB-SubCell"/>
</dbReference>
<dbReference type="GO" id="GO:0022857">
    <property type="term" value="F:transmembrane transporter activity"/>
    <property type="evidence" value="ECO:0007669"/>
    <property type="project" value="InterPro"/>
</dbReference>
<evidence type="ECO:0000256" key="6">
    <source>
        <dbReference type="ARBA" id="ARBA00023136"/>
    </source>
</evidence>
<comment type="subcellular location">
    <subcellularLocation>
        <location evidence="1">Cell membrane</location>
        <topology evidence="1">Multi-pass membrane protein</topology>
    </subcellularLocation>
</comment>
<keyword evidence="2" id="KW-0813">Transport</keyword>
<dbReference type="OrthoDB" id="9775268at2"/>
<dbReference type="InterPro" id="IPR022324">
    <property type="entry name" value="Bacilysin_exporter_BacE_put"/>
</dbReference>
<feature type="transmembrane region" description="Helical" evidence="7">
    <location>
        <begin position="266"/>
        <end position="283"/>
    </location>
</feature>
<keyword evidence="6 7" id="KW-0472">Membrane</keyword>
<evidence type="ECO:0000313" key="9">
    <source>
        <dbReference type="EMBL" id="SHI55696.1"/>
    </source>
</evidence>
<protein>
    <submittedName>
        <fullName evidence="9">Predicted arabinose efflux permease, MFS family</fullName>
    </submittedName>
</protein>
<evidence type="ECO:0000256" key="5">
    <source>
        <dbReference type="ARBA" id="ARBA00022989"/>
    </source>
</evidence>
<evidence type="ECO:0000256" key="1">
    <source>
        <dbReference type="ARBA" id="ARBA00004651"/>
    </source>
</evidence>
<feature type="transmembrane region" description="Helical" evidence="7">
    <location>
        <begin position="54"/>
        <end position="75"/>
    </location>
</feature>
<keyword evidence="10" id="KW-1185">Reference proteome</keyword>